<evidence type="ECO:0000313" key="7">
    <source>
        <dbReference type="Proteomes" id="UP000462066"/>
    </source>
</evidence>
<dbReference type="AlphaFoldDB" id="A0A7V8K7N0"/>
<keyword evidence="4" id="KW-0843">Virulence</keyword>
<organism evidence="6 7">
    <name type="scientific">Pseudoxanthomonas broegbernensis</name>
    <dbReference type="NCBI Taxonomy" id="83619"/>
    <lineage>
        <taxon>Bacteria</taxon>
        <taxon>Pseudomonadati</taxon>
        <taxon>Pseudomonadota</taxon>
        <taxon>Gammaproteobacteria</taxon>
        <taxon>Lysobacterales</taxon>
        <taxon>Lysobacteraceae</taxon>
        <taxon>Pseudoxanthomonas</taxon>
    </lineage>
</organism>
<dbReference type="GO" id="GO:0090729">
    <property type="term" value="F:toxin activity"/>
    <property type="evidence" value="ECO:0007669"/>
    <property type="project" value="UniProtKB-KW"/>
</dbReference>
<comment type="caution">
    <text evidence="6">The sequence shown here is derived from an EMBL/GenBank/DDBJ whole genome shotgun (WGS) entry which is preliminary data.</text>
</comment>
<keyword evidence="7" id="KW-1185">Reference proteome</keyword>
<dbReference type="Pfam" id="PF04829">
    <property type="entry name" value="PT-VENN"/>
    <property type="match status" value="1"/>
</dbReference>
<feature type="domain" description="VENN motif-containing" evidence="5">
    <location>
        <begin position="47"/>
        <end position="96"/>
    </location>
</feature>
<dbReference type="EMBL" id="MWIP01000003">
    <property type="protein sequence ID" value="KAF1687119.1"/>
    <property type="molecule type" value="Genomic_DNA"/>
</dbReference>
<reference evidence="6 7" key="1">
    <citation type="submission" date="2017-10" db="EMBL/GenBank/DDBJ databases">
        <title>Whole genome sequencing of Pseudoxanthomonas broegbernensis DSM 12573(T).</title>
        <authorList>
            <person name="Kumar S."/>
            <person name="Bansal K."/>
            <person name="Kaur A."/>
            <person name="Patil P."/>
            <person name="Sharma S."/>
            <person name="Patil P.B."/>
        </authorList>
    </citation>
    <scope>NUCLEOTIDE SEQUENCE [LARGE SCALE GENOMIC DNA]</scope>
    <source>
        <strain evidence="6 7">DSM 12573</strain>
    </source>
</reference>
<evidence type="ECO:0000256" key="1">
    <source>
        <dbReference type="ARBA" id="ARBA00004219"/>
    </source>
</evidence>
<evidence type="ECO:0000313" key="6">
    <source>
        <dbReference type="EMBL" id="KAF1687119.1"/>
    </source>
</evidence>
<dbReference type="InterPro" id="IPR006914">
    <property type="entry name" value="VENN_dom"/>
</dbReference>
<evidence type="ECO:0000256" key="4">
    <source>
        <dbReference type="ARBA" id="ARBA00023026"/>
    </source>
</evidence>
<keyword evidence="2" id="KW-0800">Toxin</keyword>
<evidence type="ECO:0000256" key="3">
    <source>
        <dbReference type="ARBA" id="ARBA00022913"/>
    </source>
</evidence>
<name>A0A7V8K7N0_9GAMM</name>
<accession>A0A7V8K7N0</accession>
<dbReference type="Proteomes" id="UP000462066">
    <property type="component" value="Unassembled WGS sequence"/>
</dbReference>
<sequence>MIGHALLGALLAEANGTSAAGGALAAAGGELAAKYLTQKLYGTTDPADLDEAQKQALLGLSQALGALAGGLTGGNLGEAATGSNIAGNAVENNILGREDQARLDELREKSKKSGDLTRQEASDLVLLEVADQISDGLLRKLQSGAELTVAEMENLNVYLGNYFLQEGSEATWKLVQGEAPAMNSYQYAGLNEEMKAYVSDNFTFSDRFWGHAQSENESIYRDARRQAGLSYVDNPNESLTPAGLRISSFLSVYDTLASSPFAGAAYLGAIAAGASDETRDKVALTAGQIAQIGSSFILPKAGISPIFGEIQAKSSRVGLNPVPVIVEDAKVASSLDVKKTNSISVGSEDLHLYRERLGLPKEINTIAVARTDIPGLGGVIEGASPAVRNAAGLPRMSQGEIASPNPSPLFKNHAEEDIANKVVSAVERQGLSPSDLDGRTLSIHISNPTGVCPTCVQGLENPNVPPGVLKQLSNKYPGLTIRVTVEPKGGKVPRTGSIIVIRGGNRVRAEEK</sequence>
<evidence type="ECO:0000256" key="2">
    <source>
        <dbReference type="ARBA" id="ARBA00022656"/>
    </source>
</evidence>
<gene>
    <name evidence="6" type="ORF">B1992_03780</name>
</gene>
<protein>
    <recommendedName>
        <fullName evidence="5">VENN motif-containing domain-containing protein</fullName>
    </recommendedName>
</protein>
<proteinExistence type="predicted"/>
<keyword evidence="3" id="KW-1266">Target cell cytoplasm</keyword>
<comment type="subcellular location">
    <subcellularLocation>
        <location evidence="1">Target cell</location>
        <location evidence="1">Target cell cytoplasm</location>
    </subcellularLocation>
</comment>
<evidence type="ECO:0000259" key="5">
    <source>
        <dbReference type="Pfam" id="PF04829"/>
    </source>
</evidence>